<accession>A0A2S6GD72</accession>
<sequence length="57" mass="6031">MTCPDCSAELAHCHGTLLTWLAECTDPACADPDPLNHNLIITTPEDLAPATHLPHAA</sequence>
<organism evidence="1 2">
    <name type="scientific">Actinokineospora auranticolor</name>
    <dbReference type="NCBI Taxonomy" id="155976"/>
    <lineage>
        <taxon>Bacteria</taxon>
        <taxon>Bacillati</taxon>
        <taxon>Actinomycetota</taxon>
        <taxon>Actinomycetes</taxon>
        <taxon>Pseudonocardiales</taxon>
        <taxon>Pseudonocardiaceae</taxon>
        <taxon>Actinokineospora</taxon>
    </lineage>
</organism>
<keyword evidence="2" id="KW-1185">Reference proteome</keyword>
<dbReference type="Proteomes" id="UP000239203">
    <property type="component" value="Unassembled WGS sequence"/>
</dbReference>
<evidence type="ECO:0000313" key="2">
    <source>
        <dbReference type="Proteomes" id="UP000239203"/>
    </source>
</evidence>
<dbReference type="AlphaFoldDB" id="A0A2S6GD72"/>
<dbReference type="RefSeq" id="WP_181043909.1">
    <property type="nucleotide sequence ID" value="NZ_CP154825.1"/>
</dbReference>
<comment type="caution">
    <text evidence="1">The sequence shown here is derived from an EMBL/GenBank/DDBJ whole genome shotgun (WGS) entry which is preliminary data.</text>
</comment>
<dbReference type="EMBL" id="PTIX01000032">
    <property type="protein sequence ID" value="PPK63130.1"/>
    <property type="molecule type" value="Genomic_DNA"/>
</dbReference>
<evidence type="ECO:0000313" key="1">
    <source>
        <dbReference type="EMBL" id="PPK63130.1"/>
    </source>
</evidence>
<reference evidence="1 2" key="1">
    <citation type="submission" date="2018-02" db="EMBL/GenBank/DDBJ databases">
        <title>Genomic Encyclopedia of Archaeal and Bacterial Type Strains, Phase II (KMG-II): from individual species to whole genera.</title>
        <authorList>
            <person name="Goeker M."/>
        </authorList>
    </citation>
    <scope>NUCLEOTIDE SEQUENCE [LARGE SCALE GENOMIC DNA]</scope>
    <source>
        <strain evidence="1 2">YU 961-1</strain>
    </source>
</reference>
<gene>
    <name evidence="1" type="ORF">CLV40_13263</name>
</gene>
<name>A0A2S6GD72_9PSEU</name>
<protein>
    <submittedName>
        <fullName evidence="1">Uncharacterized protein</fullName>
    </submittedName>
</protein>
<proteinExistence type="predicted"/>